<keyword evidence="3" id="KW-1185">Reference proteome</keyword>
<gene>
    <name evidence="2" type="ORF">IHE71_17465</name>
</gene>
<protein>
    <submittedName>
        <fullName evidence="2">GNAT family N-acetyltransferase</fullName>
    </submittedName>
</protein>
<dbReference type="Gene3D" id="3.40.630.30">
    <property type="match status" value="1"/>
</dbReference>
<feature type="domain" description="N-acetyltransferase" evidence="1">
    <location>
        <begin position="9"/>
        <end position="161"/>
    </location>
</feature>
<dbReference type="PROSITE" id="PS51186">
    <property type="entry name" value="GNAT"/>
    <property type="match status" value="1"/>
</dbReference>
<accession>A0ABR9N291</accession>
<organism evidence="2 3">
    <name type="scientific">Myceligenerans pegani</name>
    <dbReference type="NCBI Taxonomy" id="2776917"/>
    <lineage>
        <taxon>Bacteria</taxon>
        <taxon>Bacillati</taxon>
        <taxon>Actinomycetota</taxon>
        <taxon>Actinomycetes</taxon>
        <taxon>Micrococcales</taxon>
        <taxon>Promicromonosporaceae</taxon>
        <taxon>Myceligenerans</taxon>
    </lineage>
</organism>
<comment type="caution">
    <text evidence="2">The sequence shown here is derived from an EMBL/GenBank/DDBJ whole genome shotgun (WGS) entry which is preliminary data.</text>
</comment>
<dbReference type="PANTHER" id="PTHR43072">
    <property type="entry name" value="N-ACETYLTRANSFERASE"/>
    <property type="match status" value="1"/>
</dbReference>
<name>A0ABR9N291_9MICO</name>
<dbReference type="SUPFAM" id="SSF55729">
    <property type="entry name" value="Acyl-CoA N-acyltransferases (Nat)"/>
    <property type="match status" value="1"/>
</dbReference>
<dbReference type="Pfam" id="PF00583">
    <property type="entry name" value="Acetyltransf_1"/>
    <property type="match status" value="1"/>
</dbReference>
<dbReference type="EMBL" id="JADAQT010000102">
    <property type="protein sequence ID" value="MBE1877480.1"/>
    <property type="molecule type" value="Genomic_DNA"/>
</dbReference>
<dbReference type="InterPro" id="IPR000182">
    <property type="entry name" value="GNAT_dom"/>
</dbReference>
<evidence type="ECO:0000313" key="3">
    <source>
        <dbReference type="Proteomes" id="UP000625527"/>
    </source>
</evidence>
<reference evidence="2 3" key="1">
    <citation type="submission" date="2020-10" db="EMBL/GenBank/DDBJ databases">
        <title>Myceligenerans pegani sp. nov., an endophytic actinomycete isolated from Peganum harmala L. in Xinjiang, China.</title>
        <authorList>
            <person name="Xin L."/>
        </authorList>
    </citation>
    <scope>NUCLEOTIDE SEQUENCE [LARGE SCALE GENOMIC DNA]</scope>
    <source>
        <strain evidence="2 3">TRM65318</strain>
    </source>
</reference>
<proteinExistence type="predicted"/>
<evidence type="ECO:0000313" key="2">
    <source>
        <dbReference type="EMBL" id="MBE1877480.1"/>
    </source>
</evidence>
<dbReference type="RefSeq" id="WP_192864032.1">
    <property type="nucleotide sequence ID" value="NZ_JADAQT010000102.1"/>
</dbReference>
<dbReference type="PANTHER" id="PTHR43072:SF60">
    <property type="entry name" value="L-2,4-DIAMINOBUTYRIC ACID ACETYLTRANSFERASE"/>
    <property type="match status" value="1"/>
</dbReference>
<dbReference type="InterPro" id="IPR016181">
    <property type="entry name" value="Acyl_CoA_acyltransferase"/>
</dbReference>
<dbReference type="CDD" id="cd04301">
    <property type="entry name" value="NAT_SF"/>
    <property type="match status" value="1"/>
</dbReference>
<sequence length="161" mass="17752">MVRNVSEQVEVRVAREDEFEQVVRLRWLWTTEREGAEAAGNEADYVPAAATWARAHQDSHIAHVAVLEKQVVGMAWLALAARVPKVGAIGRLSGDLQSCYVLPEHRNHGIGGRLVRAVLATAAERGVEHITVHTSPESVAMYARNGFAHEERLLYAEPARG</sequence>
<evidence type="ECO:0000259" key="1">
    <source>
        <dbReference type="PROSITE" id="PS51186"/>
    </source>
</evidence>
<dbReference type="Proteomes" id="UP000625527">
    <property type="component" value="Unassembled WGS sequence"/>
</dbReference>